<evidence type="ECO:0000256" key="4">
    <source>
        <dbReference type="ARBA" id="ARBA00006047"/>
    </source>
</evidence>
<dbReference type="PIRSF" id="PIRSF000460">
    <property type="entry name" value="Pprylas_GlgP"/>
    <property type="match status" value="1"/>
</dbReference>
<keyword evidence="5" id="KW-0963">Cytoplasm</keyword>
<evidence type="ECO:0000313" key="15">
    <source>
        <dbReference type="Proteomes" id="UP000238205"/>
    </source>
</evidence>
<evidence type="ECO:0000256" key="13">
    <source>
        <dbReference type="RuleBase" id="RU000587"/>
    </source>
</evidence>
<keyword evidence="15" id="KW-1185">Reference proteome</keyword>
<dbReference type="CDD" id="cd04300">
    <property type="entry name" value="GT35_Glycogen_Phosphorylase"/>
    <property type="match status" value="1"/>
</dbReference>
<comment type="function">
    <text evidence="13">Allosteric enzyme that catalyzes the rate-limiting step in glycogen catabolism, the phosphorolytic cleavage of glycogen to produce glucose-1-phosphate, and plays a central role in maintaining cellular and organismal glucose homeostasis.</text>
</comment>
<evidence type="ECO:0000256" key="9">
    <source>
        <dbReference type="ARBA" id="ARBA00022898"/>
    </source>
</evidence>
<dbReference type="OrthoDB" id="9760804at2"/>
<sequence>MELTTKDFIKDYKNQFQSMYAYSYEEGSTEQLYNALGLLVKNYISTPWKETRETYIKNSVKQVFYFSMEFLPGRQLKSNAYNLGLLDTVKEGLTELGLSFDELSEAEVDPALGNGGLGRLASCFMDSLASLSMAGNGNGIRYQYGLFRQKFVDGYQVELPENWLRYRNVWETSNDKSTCMVRFGGNVWLERNKQGYLEAKYENTLNVLAVPYDTPMVGYRNDKVNNLRLWSAEIPVEEENNYHTIEETEPIKEITQVLYPDDSNYEGRLLRLKQEYFMVSAGVQSIIRHFRKYNVPRKNIPDKVAIHINDTHPALVVPELMRILIDEERLSWEQAWEITFKTCSYTNHTILREALEKWPIDMMKELLPRIYMIIEEINRRFVENTLPLYGERITWQTAILQNGVVNMAHMAVIGSHSVNGVAQLHTDILMNDVLKDFFELYPERFNNKTNGITQRRWVHLANPGLTQLLDDKIGEDWKKNPSELKVFKGQEKDKQTLKQLAAIKLENKKRLADHIEKVKGIKVNPNAIFDVQIKRLHAYKRQHLNLLHILHRYLEIKQNPSVDYAPRVFIFGAKAAPSYLYAKQIIKVINSLAELVNNDPDVGDKLKVVFFENYGVSLAEKIIPAADVSEQISLASMEASGTSNMKLMANGALTLATLDGANIEIRDFVGGDNIFVFGLTSPEVYELKAAQTYNARDLYENNSNIHRALNALKDGTIPNLQDEGHAIFESLVHFNDEYFVLKDFDSYVQAQEDIDSLYKDQNEWTRKSLLNIASSAPFSADYTIKKYADDIWKVKSCAVEHEGVQPLDEPVS</sequence>
<evidence type="ECO:0000256" key="5">
    <source>
        <dbReference type="ARBA" id="ARBA00022490"/>
    </source>
</evidence>
<evidence type="ECO:0000256" key="6">
    <source>
        <dbReference type="ARBA" id="ARBA00022533"/>
    </source>
</evidence>
<evidence type="ECO:0000256" key="10">
    <source>
        <dbReference type="ARBA" id="ARBA00023277"/>
    </source>
</evidence>
<dbReference type="FunFam" id="3.40.50.2000:FF:000153">
    <property type="entry name" value="Alpha-1,4 glucan phosphorylase"/>
    <property type="match status" value="1"/>
</dbReference>
<feature type="modified residue" description="N6-(pyridoxal phosphate)lysine" evidence="12">
    <location>
        <position position="646"/>
    </location>
</feature>
<name>A0A2T0W604_9LACT</name>
<organism evidence="14 15">
    <name type="scientific">Alkalibacterium olivapovliticus</name>
    <dbReference type="NCBI Taxonomy" id="99907"/>
    <lineage>
        <taxon>Bacteria</taxon>
        <taxon>Bacillati</taxon>
        <taxon>Bacillota</taxon>
        <taxon>Bacilli</taxon>
        <taxon>Lactobacillales</taxon>
        <taxon>Carnobacteriaceae</taxon>
        <taxon>Alkalibacterium</taxon>
    </lineage>
</organism>
<evidence type="ECO:0000256" key="2">
    <source>
        <dbReference type="ARBA" id="ARBA00001933"/>
    </source>
</evidence>
<comment type="function">
    <text evidence="11">Phosphorylase is an important allosteric enzyme in carbohydrate metabolism. Enzymes from different sources differ in their regulatory mechanisms and in their natural substrates. However, all known phosphorylases share catalytic and structural properties.</text>
</comment>
<evidence type="ECO:0000313" key="14">
    <source>
        <dbReference type="EMBL" id="PRY82119.1"/>
    </source>
</evidence>
<dbReference type="GO" id="GO:0005737">
    <property type="term" value="C:cytoplasm"/>
    <property type="evidence" value="ECO:0007669"/>
    <property type="project" value="UniProtKB-SubCell"/>
</dbReference>
<dbReference type="InterPro" id="IPR000811">
    <property type="entry name" value="Glyco_trans_35"/>
</dbReference>
<dbReference type="RefSeq" id="WP_106194178.1">
    <property type="nucleotide sequence ID" value="NZ_PVTO01000016.1"/>
</dbReference>
<dbReference type="PANTHER" id="PTHR11468:SF3">
    <property type="entry name" value="GLYCOGEN PHOSPHORYLASE, LIVER FORM"/>
    <property type="match status" value="1"/>
</dbReference>
<dbReference type="Proteomes" id="UP000238205">
    <property type="component" value="Unassembled WGS sequence"/>
</dbReference>
<comment type="subcellular location">
    <subcellularLocation>
        <location evidence="3">Cytoplasm</location>
    </subcellularLocation>
</comment>
<dbReference type="FunFam" id="3.40.50.2000:FF:000003">
    <property type="entry name" value="Alpha-1,4 glucan phosphorylase"/>
    <property type="match status" value="1"/>
</dbReference>
<comment type="catalytic activity">
    <reaction evidence="1 13">
        <text>[(1-&gt;4)-alpha-D-glucosyl](n) + phosphate = [(1-&gt;4)-alpha-D-glucosyl](n-1) + alpha-D-glucose 1-phosphate</text>
        <dbReference type="Rhea" id="RHEA:41732"/>
        <dbReference type="Rhea" id="RHEA-COMP:9584"/>
        <dbReference type="Rhea" id="RHEA-COMP:9586"/>
        <dbReference type="ChEBI" id="CHEBI:15444"/>
        <dbReference type="ChEBI" id="CHEBI:43474"/>
        <dbReference type="ChEBI" id="CHEBI:58601"/>
        <dbReference type="EC" id="2.4.1.1"/>
    </reaction>
</comment>
<dbReference type="EMBL" id="PVTO01000016">
    <property type="protein sequence ID" value="PRY82119.1"/>
    <property type="molecule type" value="Genomic_DNA"/>
</dbReference>
<dbReference type="Gene3D" id="3.40.50.2000">
    <property type="entry name" value="Glycogen Phosphorylase B"/>
    <property type="match status" value="2"/>
</dbReference>
<reference evidence="14 15" key="1">
    <citation type="submission" date="2018-03" db="EMBL/GenBank/DDBJ databases">
        <title>Genomic Encyclopedia of Archaeal and Bacterial Type Strains, Phase II (KMG-II): from individual species to whole genera.</title>
        <authorList>
            <person name="Goeker M."/>
        </authorList>
    </citation>
    <scope>NUCLEOTIDE SEQUENCE [LARGE SCALE GENOMIC DNA]</scope>
    <source>
        <strain evidence="14 15">DSM 13175</strain>
    </source>
</reference>
<dbReference type="GO" id="GO:0030170">
    <property type="term" value="F:pyridoxal phosphate binding"/>
    <property type="evidence" value="ECO:0007669"/>
    <property type="project" value="InterPro"/>
</dbReference>
<keyword evidence="9 12" id="KW-0663">Pyridoxal phosphate</keyword>
<accession>A0A2T0W604</accession>
<dbReference type="EC" id="2.4.1.1" evidence="13"/>
<evidence type="ECO:0000256" key="3">
    <source>
        <dbReference type="ARBA" id="ARBA00004496"/>
    </source>
</evidence>
<dbReference type="AlphaFoldDB" id="A0A2T0W604"/>
<protein>
    <recommendedName>
        <fullName evidence="13">Alpha-1,4 glucan phosphorylase</fullName>
        <ecNumber evidence="13">2.4.1.1</ecNumber>
    </recommendedName>
</protein>
<evidence type="ECO:0000256" key="12">
    <source>
        <dbReference type="PIRSR" id="PIRSR000460-1"/>
    </source>
</evidence>
<dbReference type="PANTHER" id="PTHR11468">
    <property type="entry name" value="GLYCOGEN PHOSPHORYLASE"/>
    <property type="match status" value="1"/>
</dbReference>
<keyword evidence="8 13" id="KW-0808">Transferase</keyword>
<keyword evidence="7 13" id="KW-0328">Glycosyltransferase</keyword>
<proteinExistence type="inferred from homology"/>
<evidence type="ECO:0000256" key="1">
    <source>
        <dbReference type="ARBA" id="ARBA00001275"/>
    </source>
</evidence>
<dbReference type="GO" id="GO:0005980">
    <property type="term" value="P:glycogen catabolic process"/>
    <property type="evidence" value="ECO:0007669"/>
    <property type="project" value="TreeGrafter"/>
</dbReference>
<keyword evidence="6" id="KW-0021">Allosteric enzyme</keyword>
<comment type="similarity">
    <text evidence="4 13">Belongs to the glycogen phosphorylase family.</text>
</comment>
<evidence type="ECO:0000256" key="8">
    <source>
        <dbReference type="ARBA" id="ARBA00022679"/>
    </source>
</evidence>
<keyword evidence="10 13" id="KW-0119">Carbohydrate metabolism</keyword>
<comment type="caution">
    <text evidence="14">The sequence shown here is derived from an EMBL/GenBank/DDBJ whole genome shotgun (WGS) entry which is preliminary data.</text>
</comment>
<dbReference type="InterPro" id="IPR011833">
    <property type="entry name" value="Glycg_phsphrylas"/>
</dbReference>
<dbReference type="SUPFAM" id="SSF53756">
    <property type="entry name" value="UDP-Glycosyltransferase/glycogen phosphorylase"/>
    <property type="match status" value="1"/>
</dbReference>
<evidence type="ECO:0000256" key="11">
    <source>
        <dbReference type="ARBA" id="ARBA00025174"/>
    </source>
</evidence>
<dbReference type="NCBIfam" id="TIGR02093">
    <property type="entry name" value="P_ylase"/>
    <property type="match status" value="1"/>
</dbReference>
<dbReference type="GO" id="GO:0008184">
    <property type="term" value="F:glycogen phosphorylase activity"/>
    <property type="evidence" value="ECO:0007669"/>
    <property type="project" value="InterPro"/>
</dbReference>
<gene>
    <name evidence="14" type="ORF">CLV38_11626</name>
</gene>
<evidence type="ECO:0000256" key="7">
    <source>
        <dbReference type="ARBA" id="ARBA00022676"/>
    </source>
</evidence>
<comment type="cofactor">
    <cofactor evidence="2 13">
        <name>pyridoxal 5'-phosphate</name>
        <dbReference type="ChEBI" id="CHEBI:597326"/>
    </cofactor>
</comment>
<dbReference type="Pfam" id="PF00343">
    <property type="entry name" value="Phosphorylase"/>
    <property type="match status" value="1"/>
</dbReference>